<dbReference type="EC" id="2.7.1.33" evidence="6 16"/>
<evidence type="ECO:0000256" key="14">
    <source>
        <dbReference type="ARBA" id="ARBA00038036"/>
    </source>
</evidence>
<accession>A0A4R1RJK7</accession>
<evidence type="ECO:0000256" key="4">
    <source>
        <dbReference type="ARBA" id="ARBA00005225"/>
    </source>
</evidence>
<feature type="binding site" evidence="16">
    <location>
        <position position="87"/>
    </location>
    <ligand>
        <name>substrate</name>
    </ligand>
</feature>
<organism evidence="17 18">
    <name type="scientific">Mariniflexile fucanivorans</name>
    <dbReference type="NCBI Taxonomy" id="264023"/>
    <lineage>
        <taxon>Bacteria</taxon>
        <taxon>Pseudomonadati</taxon>
        <taxon>Bacteroidota</taxon>
        <taxon>Flavobacteriia</taxon>
        <taxon>Flavobacteriales</taxon>
        <taxon>Flavobacteriaceae</taxon>
        <taxon>Mariniflexile</taxon>
    </lineage>
</organism>
<comment type="pathway">
    <text evidence="4 16">Cofactor biosynthesis; coenzyme A biosynthesis; CoA from (R)-pantothenate: step 1/5.</text>
</comment>
<evidence type="ECO:0000256" key="12">
    <source>
        <dbReference type="ARBA" id="ARBA00022958"/>
    </source>
</evidence>
<evidence type="ECO:0000313" key="18">
    <source>
        <dbReference type="Proteomes" id="UP000295455"/>
    </source>
</evidence>
<keyword evidence="11 16" id="KW-0067">ATP-binding</keyword>
<comment type="function">
    <text evidence="16">Catalyzes the phosphorylation of pantothenate (Pan), the first step in CoA biosynthesis.</text>
</comment>
<feature type="active site" description="Proton acceptor" evidence="16">
    <location>
        <position position="96"/>
    </location>
</feature>
<evidence type="ECO:0000256" key="9">
    <source>
        <dbReference type="ARBA" id="ARBA00022741"/>
    </source>
</evidence>
<dbReference type="SUPFAM" id="SSF53067">
    <property type="entry name" value="Actin-like ATPase domain"/>
    <property type="match status" value="2"/>
</dbReference>
<keyword evidence="7 16" id="KW-0963">Cytoplasm</keyword>
<dbReference type="PANTHER" id="PTHR34265:SF1">
    <property type="entry name" value="TYPE III PANTOTHENATE KINASE"/>
    <property type="match status" value="1"/>
</dbReference>
<reference evidence="17 18" key="1">
    <citation type="submission" date="2019-03" db="EMBL/GenBank/DDBJ databases">
        <title>Genomic Encyclopedia of Type Strains, Phase IV (KMG-IV): sequencing the most valuable type-strain genomes for metagenomic binning, comparative biology and taxonomic classification.</title>
        <authorList>
            <person name="Goeker M."/>
        </authorList>
    </citation>
    <scope>NUCLEOTIDE SEQUENCE [LARGE SCALE GENOMIC DNA]</scope>
    <source>
        <strain evidence="17 18">DSM 18792</strain>
    </source>
</reference>
<comment type="subcellular location">
    <subcellularLocation>
        <location evidence="3 16">Cytoplasm</location>
    </subcellularLocation>
</comment>
<dbReference type="EMBL" id="SLUP01000004">
    <property type="protein sequence ID" value="TCL65980.1"/>
    <property type="molecule type" value="Genomic_DNA"/>
</dbReference>
<evidence type="ECO:0000256" key="5">
    <source>
        <dbReference type="ARBA" id="ARBA00011738"/>
    </source>
</evidence>
<keyword evidence="9 16" id="KW-0547">Nucleotide-binding</keyword>
<evidence type="ECO:0000256" key="15">
    <source>
        <dbReference type="ARBA" id="ARBA00040883"/>
    </source>
</evidence>
<dbReference type="GO" id="GO:0015937">
    <property type="term" value="P:coenzyme A biosynthetic process"/>
    <property type="evidence" value="ECO:0007669"/>
    <property type="project" value="UniProtKB-UniRule"/>
</dbReference>
<feature type="binding site" evidence="16">
    <location>
        <position position="120"/>
    </location>
    <ligand>
        <name>ATP</name>
        <dbReference type="ChEBI" id="CHEBI:30616"/>
    </ligand>
</feature>
<dbReference type="GO" id="GO:0005524">
    <property type="term" value="F:ATP binding"/>
    <property type="evidence" value="ECO:0007669"/>
    <property type="project" value="UniProtKB-UniRule"/>
</dbReference>
<dbReference type="InterPro" id="IPR004619">
    <property type="entry name" value="Type_III_PanK"/>
</dbReference>
<comment type="similarity">
    <text evidence="14 16">Belongs to the type III pantothenate kinase family.</text>
</comment>
<name>A0A4R1RJK7_9FLAO</name>
<dbReference type="Proteomes" id="UP000295455">
    <property type="component" value="Unassembled WGS sequence"/>
</dbReference>
<keyword evidence="18" id="KW-1185">Reference proteome</keyword>
<keyword evidence="13 16" id="KW-0173">Coenzyme A biosynthesis</keyword>
<keyword evidence="8 16" id="KW-0808">Transferase</keyword>
<evidence type="ECO:0000256" key="7">
    <source>
        <dbReference type="ARBA" id="ARBA00022490"/>
    </source>
</evidence>
<dbReference type="AlphaFoldDB" id="A0A4R1RJK7"/>
<feature type="binding site" evidence="16">
    <location>
        <begin position="94"/>
        <end position="97"/>
    </location>
    <ligand>
        <name>substrate</name>
    </ligand>
</feature>
<evidence type="ECO:0000256" key="10">
    <source>
        <dbReference type="ARBA" id="ARBA00022777"/>
    </source>
</evidence>
<protein>
    <recommendedName>
        <fullName evidence="15 16">Type III pantothenate kinase</fullName>
        <ecNumber evidence="6 16">2.7.1.33</ecNumber>
    </recommendedName>
    <alternativeName>
        <fullName evidence="16">PanK-III</fullName>
    </alternativeName>
    <alternativeName>
        <fullName evidence="16">Pantothenic acid kinase</fullName>
    </alternativeName>
</protein>
<dbReference type="GO" id="GO:0005737">
    <property type="term" value="C:cytoplasm"/>
    <property type="evidence" value="ECO:0007669"/>
    <property type="project" value="UniProtKB-SubCell"/>
</dbReference>
<feature type="binding site" evidence="16">
    <location>
        <position position="172"/>
    </location>
    <ligand>
        <name>substrate</name>
    </ligand>
</feature>
<evidence type="ECO:0000256" key="11">
    <source>
        <dbReference type="ARBA" id="ARBA00022840"/>
    </source>
</evidence>
<dbReference type="GO" id="GO:0004594">
    <property type="term" value="F:pantothenate kinase activity"/>
    <property type="evidence" value="ECO:0007669"/>
    <property type="project" value="UniProtKB-UniRule"/>
</dbReference>
<feature type="binding site" evidence="16">
    <location>
        <begin position="6"/>
        <end position="13"/>
    </location>
    <ligand>
        <name>ATP</name>
        <dbReference type="ChEBI" id="CHEBI:30616"/>
    </ligand>
</feature>
<comment type="cofactor">
    <cofactor evidence="2">
        <name>K(+)</name>
        <dbReference type="ChEBI" id="CHEBI:29103"/>
    </cofactor>
</comment>
<dbReference type="UniPathway" id="UPA00241">
    <property type="reaction ID" value="UER00352"/>
</dbReference>
<comment type="caution">
    <text evidence="17">The sequence shown here is derived from an EMBL/GenBank/DDBJ whole genome shotgun (WGS) entry which is preliminary data.</text>
</comment>
<evidence type="ECO:0000256" key="8">
    <source>
        <dbReference type="ARBA" id="ARBA00022679"/>
    </source>
</evidence>
<evidence type="ECO:0000256" key="3">
    <source>
        <dbReference type="ARBA" id="ARBA00004496"/>
    </source>
</evidence>
<dbReference type="OrthoDB" id="9804707at2"/>
<dbReference type="PANTHER" id="PTHR34265">
    <property type="entry name" value="TYPE III PANTOTHENATE KINASE"/>
    <property type="match status" value="1"/>
</dbReference>
<comment type="cofactor">
    <cofactor evidence="16">
        <name>NH4(+)</name>
        <dbReference type="ChEBI" id="CHEBI:28938"/>
    </cofactor>
    <cofactor evidence="16">
        <name>K(+)</name>
        <dbReference type="ChEBI" id="CHEBI:29103"/>
    </cofactor>
    <text evidence="16">A monovalent cation. Ammonium or potassium.</text>
</comment>
<evidence type="ECO:0000313" key="17">
    <source>
        <dbReference type="EMBL" id="TCL65980.1"/>
    </source>
</evidence>
<feature type="binding site" evidence="16">
    <location>
        <position position="117"/>
    </location>
    <ligand>
        <name>K(+)</name>
        <dbReference type="ChEBI" id="CHEBI:29103"/>
    </ligand>
</feature>
<keyword evidence="10 16" id="KW-0418">Kinase</keyword>
<comment type="subunit">
    <text evidence="5 16">Homodimer.</text>
</comment>
<dbReference type="NCBIfam" id="TIGR00671">
    <property type="entry name" value="baf"/>
    <property type="match status" value="1"/>
</dbReference>
<gene>
    <name evidence="16" type="primary">coaX</name>
    <name evidence="17" type="ORF">EV196_1047</name>
</gene>
<evidence type="ECO:0000256" key="16">
    <source>
        <dbReference type="HAMAP-Rule" id="MF_01274"/>
    </source>
</evidence>
<keyword evidence="12 16" id="KW-0630">Potassium</keyword>
<evidence type="ECO:0000256" key="13">
    <source>
        <dbReference type="ARBA" id="ARBA00022993"/>
    </source>
</evidence>
<proteinExistence type="inferred from homology"/>
<dbReference type="HAMAP" id="MF_01274">
    <property type="entry name" value="Pantothen_kinase_3"/>
    <property type="match status" value="1"/>
</dbReference>
<evidence type="ECO:0000256" key="2">
    <source>
        <dbReference type="ARBA" id="ARBA00001958"/>
    </source>
</evidence>
<evidence type="ECO:0000256" key="6">
    <source>
        <dbReference type="ARBA" id="ARBA00012102"/>
    </source>
</evidence>
<dbReference type="GO" id="GO:0046872">
    <property type="term" value="F:metal ion binding"/>
    <property type="evidence" value="ECO:0007669"/>
    <property type="project" value="UniProtKB-KW"/>
</dbReference>
<evidence type="ECO:0000256" key="1">
    <source>
        <dbReference type="ARBA" id="ARBA00001206"/>
    </source>
</evidence>
<keyword evidence="16" id="KW-0479">Metal-binding</keyword>
<dbReference type="RefSeq" id="WP_132217476.1">
    <property type="nucleotide sequence ID" value="NZ_OX156936.1"/>
</dbReference>
<dbReference type="InterPro" id="IPR043129">
    <property type="entry name" value="ATPase_NBD"/>
</dbReference>
<dbReference type="Gene3D" id="3.30.420.40">
    <property type="match status" value="2"/>
</dbReference>
<dbReference type="CDD" id="cd24015">
    <property type="entry name" value="ASKHA_NBD_PanK-III"/>
    <property type="match status" value="1"/>
</dbReference>
<dbReference type="NCBIfam" id="NF009853">
    <property type="entry name" value="PRK13320.1-5"/>
    <property type="match status" value="1"/>
</dbReference>
<comment type="catalytic activity">
    <reaction evidence="1 16">
        <text>(R)-pantothenate + ATP = (R)-4'-phosphopantothenate + ADP + H(+)</text>
        <dbReference type="Rhea" id="RHEA:16373"/>
        <dbReference type="ChEBI" id="CHEBI:10986"/>
        <dbReference type="ChEBI" id="CHEBI:15378"/>
        <dbReference type="ChEBI" id="CHEBI:29032"/>
        <dbReference type="ChEBI" id="CHEBI:30616"/>
        <dbReference type="ChEBI" id="CHEBI:456216"/>
        <dbReference type="EC" id="2.7.1.33"/>
    </reaction>
</comment>
<sequence>MNLIIDIGNSLVKLAVFDGNKIEHKEVVELDLILVRIEVIKSMFSTIRKAIVSSVGKLSESDIEAIASHFELVILNSNTKLPFTNLYKTPKTLGVDRIALVCASVKSYPNNNVLIIDAGTCITYDFVNSKNEYLGGAISPGLRMRYKALNNLTANLPLLDTELPNSIIGNSTETSMHSGVVFGVLKEIEGVILEYEQNYSDLTVILTGGDSNFLSKQLKSSIFATSNFLLEGLNFILQYNSNE</sequence>
<dbReference type="Pfam" id="PF03309">
    <property type="entry name" value="Pan_kinase"/>
    <property type="match status" value="1"/>
</dbReference>